<keyword evidence="1" id="KW-0175">Coiled coil</keyword>
<gene>
    <name evidence="2" type="ORF">BSTOLATCC_MIC40965</name>
</gene>
<name>A0AAU9JLQ3_9CILI</name>
<protein>
    <submittedName>
        <fullName evidence="2">Uncharacterized protein</fullName>
    </submittedName>
</protein>
<dbReference type="Proteomes" id="UP001162131">
    <property type="component" value="Unassembled WGS sequence"/>
</dbReference>
<dbReference type="AlphaFoldDB" id="A0AAU9JLQ3"/>
<comment type="caution">
    <text evidence="2">The sequence shown here is derived from an EMBL/GenBank/DDBJ whole genome shotgun (WGS) entry which is preliminary data.</text>
</comment>
<proteinExistence type="predicted"/>
<sequence length="211" mass="24556">MLQLEEQNQRYKIEAGETQEKLTQAHKKISNLRSESLADKNLIGELQLKNVQNEKIMLHLRESLNDLTNKHDIILHENTNLRSEFEKSNRMIRALAEEKKALEAQLRLLEKEAENLTVNAENGAENLTPRPNFNGAEEIHNFKGTNTKEKVSELIKLLKHLKLIQKPSHIFKRRETLNLRRNSSISVLPKRKIARMFSVVEKRDDNLQTPL</sequence>
<keyword evidence="3" id="KW-1185">Reference proteome</keyword>
<evidence type="ECO:0000256" key="1">
    <source>
        <dbReference type="SAM" id="Coils"/>
    </source>
</evidence>
<accession>A0AAU9JLQ3</accession>
<dbReference type="EMBL" id="CAJZBQ010000040">
    <property type="protein sequence ID" value="CAG9326540.1"/>
    <property type="molecule type" value="Genomic_DNA"/>
</dbReference>
<feature type="coiled-coil region" evidence="1">
    <location>
        <begin position="1"/>
        <end position="35"/>
    </location>
</feature>
<evidence type="ECO:0000313" key="3">
    <source>
        <dbReference type="Proteomes" id="UP001162131"/>
    </source>
</evidence>
<organism evidence="2 3">
    <name type="scientific">Blepharisma stoltei</name>
    <dbReference type="NCBI Taxonomy" id="1481888"/>
    <lineage>
        <taxon>Eukaryota</taxon>
        <taxon>Sar</taxon>
        <taxon>Alveolata</taxon>
        <taxon>Ciliophora</taxon>
        <taxon>Postciliodesmatophora</taxon>
        <taxon>Heterotrichea</taxon>
        <taxon>Heterotrichida</taxon>
        <taxon>Blepharismidae</taxon>
        <taxon>Blepharisma</taxon>
    </lineage>
</organism>
<evidence type="ECO:0000313" key="2">
    <source>
        <dbReference type="EMBL" id="CAG9326540.1"/>
    </source>
</evidence>
<feature type="coiled-coil region" evidence="1">
    <location>
        <begin position="78"/>
        <end position="126"/>
    </location>
</feature>
<reference evidence="2" key="1">
    <citation type="submission" date="2021-09" db="EMBL/GenBank/DDBJ databases">
        <authorList>
            <consortium name="AG Swart"/>
            <person name="Singh M."/>
            <person name="Singh A."/>
            <person name="Seah K."/>
            <person name="Emmerich C."/>
        </authorList>
    </citation>
    <scope>NUCLEOTIDE SEQUENCE</scope>
    <source>
        <strain evidence="2">ATCC30299</strain>
    </source>
</reference>